<sequence length="290" mass="33106">MKKIFYYILMLPIFLSGCEKDLMDYEGLEGVYFAVQWGSSSGSERTWPYQPFTEVQFMQLGNADTATVDIKVMVTGSVKDYDRTFRVEVNPDSTTAVVNVDYLPLENDIMIGAGEYMAMVPVRLIRTESLQHGEKVLGLKLVENQYFKLAFPEWDAVKGFTSGDVREHFDASLHEIRFSDMMVRPTVWIGTDSSPYYDGAESGSWGAFSRKKLEMICERFDLTYNDFMSTTTMPSVLQSLITKTMSQLLIDRYNAKDPVLEDDGRLMYFSGCPWASKIGVPWIPDEGYYD</sequence>
<accession>A0A413IMG8</accession>
<dbReference type="AlphaFoldDB" id="A0A413IMG8"/>
<proteinExistence type="predicted"/>
<dbReference type="PROSITE" id="PS51257">
    <property type="entry name" value="PROKAR_LIPOPROTEIN"/>
    <property type="match status" value="1"/>
</dbReference>
<comment type="caution">
    <text evidence="1">The sequence shown here is derived from an EMBL/GenBank/DDBJ whole genome shotgun (WGS) entry which is preliminary data.</text>
</comment>
<dbReference type="RefSeq" id="WP_117722606.1">
    <property type="nucleotide sequence ID" value="NZ_CAUGOG010000016.1"/>
</dbReference>
<evidence type="ECO:0000313" key="1">
    <source>
        <dbReference type="EMBL" id="RGY16275.1"/>
    </source>
</evidence>
<protein>
    <submittedName>
        <fullName evidence="1">DUF4843 domain-containing protein</fullName>
    </submittedName>
</protein>
<dbReference type="OrthoDB" id="1096291at2"/>
<dbReference type="Proteomes" id="UP000286063">
    <property type="component" value="Unassembled WGS sequence"/>
</dbReference>
<gene>
    <name evidence="1" type="ORF">DXA50_11665</name>
</gene>
<name>A0A413IMG8_9BACT</name>
<organism evidence="1 2">
    <name type="scientific">Butyricimonas virosa</name>
    <dbReference type="NCBI Taxonomy" id="544645"/>
    <lineage>
        <taxon>Bacteria</taxon>
        <taxon>Pseudomonadati</taxon>
        <taxon>Bacteroidota</taxon>
        <taxon>Bacteroidia</taxon>
        <taxon>Bacteroidales</taxon>
        <taxon>Odoribacteraceae</taxon>
        <taxon>Butyricimonas</taxon>
    </lineage>
</organism>
<reference evidence="1 2" key="1">
    <citation type="submission" date="2018-08" db="EMBL/GenBank/DDBJ databases">
        <title>A genome reference for cultivated species of the human gut microbiota.</title>
        <authorList>
            <person name="Zou Y."/>
            <person name="Xue W."/>
            <person name="Luo G."/>
        </authorList>
    </citation>
    <scope>NUCLEOTIDE SEQUENCE [LARGE SCALE GENOMIC DNA]</scope>
    <source>
        <strain evidence="1 2">OF02-7</strain>
    </source>
</reference>
<dbReference type="Pfam" id="PF16132">
    <property type="entry name" value="DUF4843"/>
    <property type="match status" value="1"/>
</dbReference>
<evidence type="ECO:0000313" key="2">
    <source>
        <dbReference type="Proteomes" id="UP000286063"/>
    </source>
</evidence>
<dbReference type="InterPro" id="IPR032299">
    <property type="entry name" value="DUF4843"/>
</dbReference>
<dbReference type="EMBL" id="QSCR01000020">
    <property type="protein sequence ID" value="RGY16275.1"/>
    <property type="molecule type" value="Genomic_DNA"/>
</dbReference>